<dbReference type="EMBL" id="JAATEJ010000006">
    <property type="protein sequence ID" value="NJP43880.1"/>
    <property type="molecule type" value="Genomic_DNA"/>
</dbReference>
<proteinExistence type="predicted"/>
<protein>
    <submittedName>
        <fullName evidence="2">Uncharacterized protein</fullName>
    </submittedName>
</protein>
<gene>
    <name evidence="2" type="ORF">HCN08_10745</name>
</gene>
<evidence type="ECO:0000313" key="3">
    <source>
        <dbReference type="Proteomes" id="UP000734511"/>
    </source>
</evidence>
<sequence length="96" mass="10438">MPAAVLSPPTSPPTGIAARPALPKKPLPAGHPRAWYIAHNRRLKSMRLVIALLDSGVYEPAQAGNGRIRDAAERIGVHEPSDTTCHMVRRLLVYGR</sequence>
<name>A0ABX0ZJ48_9ACTN</name>
<dbReference type="RefSeq" id="WP_167982744.1">
    <property type="nucleotide sequence ID" value="NZ_JAATEJ010000006.1"/>
</dbReference>
<feature type="region of interest" description="Disordered" evidence="1">
    <location>
        <begin position="1"/>
        <end position="28"/>
    </location>
</feature>
<keyword evidence="3" id="KW-1185">Reference proteome</keyword>
<organism evidence="2 3">
    <name type="scientific">Actinacidiphila epipremni</name>
    <dbReference type="NCBI Taxonomy" id="2053013"/>
    <lineage>
        <taxon>Bacteria</taxon>
        <taxon>Bacillati</taxon>
        <taxon>Actinomycetota</taxon>
        <taxon>Actinomycetes</taxon>
        <taxon>Kitasatosporales</taxon>
        <taxon>Streptomycetaceae</taxon>
        <taxon>Actinacidiphila</taxon>
    </lineage>
</organism>
<comment type="caution">
    <text evidence="2">The sequence shown here is derived from an EMBL/GenBank/DDBJ whole genome shotgun (WGS) entry which is preliminary data.</text>
</comment>
<evidence type="ECO:0000313" key="2">
    <source>
        <dbReference type="EMBL" id="NJP43880.1"/>
    </source>
</evidence>
<accession>A0ABX0ZJ48</accession>
<reference evidence="2 3" key="1">
    <citation type="submission" date="2020-03" db="EMBL/GenBank/DDBJ databases">
        <title>WGS of actinomycetes isolated from Thailand.</title>
        <authorList>
            <person name="Thawai C."/>
        </authorList>
    </citation>
    <scope>NUCLEOTIDE SEQUENCE [LARGE SCALE GENOMIC DNA]</scope>
    <source>
        <strain evidence="2 3">PRB2-1</strain>
    </source>
</reference>
<evidence type="ECO:0000256" key="1">
    <source>
        <dbReference type="SAM" id="MobiDB-lite"/>
    </source>
</evidence>
<dbReference type="Proteomes" id="UP000734511">
    <property type="component" value="Unassembled WGS sequence"/>
</dbReference>